<dbReference type="RefSeq" id="WP_028529520.1">
    <property type="nucleotide sequence ID" value="NZ_CABLBR010000026.1"/>
</dbReference>
<keyword evidence="2 4" id="KW-0560">Oxidoreductase</keyword>
<evidence type="ECO:0000256" key="1">
    <source>
        <dbReference type="ARBA" id="ARBA00010928"/>
    </source>
</evidence>
<dbReference type="Gene3D" id="3.40.50.720">
    <property type="entry name" value="NAD(P)-binding Rossmann-like Domain"/>
    <property type="match status" value="1"/>
</dbReference>
<comment type="pathway">
    <text evidence="4">Polyol metabolism; myo-inositol degradation into acetyl-CoA; acetyl-CoA from myo-inositol: step 1/7.</text>
</comment>
<dbReference type="Proteomes" id="UP001060164">
    <property type="component" value="Chromosome"/>
</dbReference>
<dbReference type="EC" id="1.1.1.369" evidence="4"/>
<evidence type="ECO:0000313" key="8">
    <source>
        <dbReference type="Proteomes" id="UP001060164"/>
    </source>
</evidence>
<comment type="function">
    <text evidence="4">Involved in the oxidation of myo-inositol (MI) and D-chiro-inositol (DCI) to 2-keto-myo-inositol (2KMI or 2-inosose) and 1-keto-D-chiro-inositol (1KDCI), respectively.</text>
</comment>
<dbReference type="InterPro" id="IPR023794">
    <property type="entry name" value="MI/DCI_dehydrogenase"/>
</dbReference>
<dbReference type="Gene3D" id="3.30.360.10">
    <property type="entry name" value="Dihydrodipicolinate Reductase, domain 2"/>
    <property type="match status" value="1"/>
</dbReference>
<dbReference type="SUPFAM" id="SSF55347">
    <property type="entry name" value="Glyceraldehyde-3-phosphate dehydrogenase-like, C-terminal domain"/>
    <property type="match status" value="1"/>
</dbReference>
<sequence length="336" mass="37481">MSDVLRVGVVGTGAIGRTHIERINNTLQGARAVACSDVNVEFGTSVAEKYGCKFFEDGEEMIASDEVDAVVVTTIDEFHEKYVTAAVKAGKFVLCEKPLAPKADACKRIMEAEMAGGKHLVQVGFMRRYDPGYNQLKKMLDSGEFGDALMVHCCHRNATCPDYTTTAMSVENTMIHEIDVMRWLLGEEYDEVEVVFPKASRKSTEILRDPQIMYLTTKSGVRIDVEAFVKCGYGYDIKCEVCCEDGTLNLPEPANAMIRTNASRVTPICKDWSERFIDAYNIEFQAWINACKENRVDGPTSWDGYVGQVTASTASIARDTQTKQKIVLEECPEFYK</sequence>
<evidence type="ECO:0000313" key="7">
    <source>
        <dbReference type="EMBL" id="UWP60077.1"/>
    </source>
</evidence>
<evidence type="ECO:0000256" key="3">
    <source>
        <dbReference type="ARBA" id="ARBA00023027"/>
    </source>
</evidence>
<dbReference type="SUPFAM" id="SSF51735">
    <property type="entry name" value="NAD(P)-binding Rossmann-fold domains"/>
    <property type="match status" value="1"/>
</dbReference>
<feature type="domain" description="Gfo/Idh/MocA-like oxidoreductase C-terminal" evidence="6">
    <location>
        <begin position="137"/>
        <end position="312"/>
    </location>
</feature>
<protein>
    <recommendedName>
        <fullName evidence="4">Inositol 2-dehydrogenase/D-chiro-inositol 3-dehydrogenase</fullName>
        <ecNumber evidence="4">1.1.1.18</ecNumber>
        <ecNumber evidence="4">1.1.1.369</ecNumber>
    </recommendedName>
    <alternativeName>
        <fullName evidence="4">Myo-inositol 2-dehydrogenase/D-chiro-inositol 3-dehydrogenase</fullName>
        <shortName evidence="4">MI 2-dehydrogenase/DCI 3-dehydrogenase</shortName>
    </alternativeName>
</protein>
<accession>A0ABY5VI54</accession>
<reference evidence="7" key="1">
    <citation type="journal article" date="2022" name="Cell">
        <title>Design, construction, and in vivo augmentation of a complex gut microbiome.</title>
        <authorList>
            <person name="Cheng A.G."/>
            <person name="Ho P.Y."/>
            <person name="Aranda-Diaz A."/>
            <person name="Jain S."/>
            <person name="Yu F.B."/>
            <person name="Meng X."/>
            <person name="Wang M."/>
            <person name="Iakiviak M."/>
            <person name="Nagashima K."/>
            <person name="Zhao A."/>
            <person name="Murugkar P."/>
            <person name="Patil A."/>
            <person name="Atabakhsh K."/>
            <person name="Weakley A."/>
            <person name="Yan J."/>
            <person name="Brumbaugh A.R."/>
            <person name="Higginbottom S."/>
            <person name="Dimas A."/>
            <person name="Shiver A.L."/>
            <person name="Deutschbauer A."/>
            <person name="Neff N."/>
            <person name="Sonnenburg J.L."/>
            <person name="Huang K.C."/>
            <person name="Fischbach M.A."/>
        </authorList>
    </citation>
    <scope>NUCLEOTIDE SEQUENCE</scope>
    <source>
        <strain evidence="7">DSM 19829</strain>
    </source>
</reference>
<dbReference type="InterPro" id="IPR000683">
    <property type="entry name" value="Gfo/Idh/MocA-like_OxRdtase_N"/>
</dbReference>
<dbReference type="PANTHER" id="PTHR43593">
    <property type="match status" value="1"/>
</dbReference>
<keyword evidence="8" id="KW-1185">Reference proteome</keyword>
<dbReference type="InterPro" id="IPR036291">
    <property type="entry name" value="NAD(P)-bd_dom_sf"/>
</dbReference>
<keyword evidence="3 4" id="KW-0520">NAD</keyword>
<proteinExistence type="inferred from homology"/>
<comment type="catalytic activity">
    <reaction evidence="4">
        <text>myo-inositol + NAD(+) = scyllo-inosose + NADH + H(+)</text>
        <dbReference type="Rhea" id="RHEA:16949"/>
        <dbReference type="ChEBI" id="CHEBI:15378"/>
        <dbReference type="ChEBI" id="CHEBI:17268"/>
        <dbReference type="ChEBI" id="CHEBI:17811"/>
        <dbReference type="ChEBI" id="CHEBI:57540"/>
        <dbReference type="ChEBI" id="CHEBI:57945"/>
        <dbReference type="EC" id="1.1.1.18"/>
    </reaction>
</comment>
<comment type="similarity">
    <text evidence="1 4">Belongs to the Gfo/Idh/MocA family.</text>
</comment>
<gene>
    <name evidence="4" type="primary">iolG</name>
    <name evidence="7" type="ORF">NQ502_03190</name>
</gene>
<dbReference type="InterPro" id="IPR004104">
    <property type="entry name" value="Gfo/Idh/MocA-like_OxRdtase_C"/>
</dbReference>
<dbReference type="InterPro" id="IPR050424">
    <property type="entry name" value="Gfo-Idh-MocA_inositol_DH"/>
</dbReference>
<name>A0ABY5VI54_9FIRM</name>
<comment type="subunit">
    <text evidence="4">Homotetramer.</text>
</comment>
<dbReference type="PANTHER" id="PTHR43593:SF1">
    <property type="entry name" value="INOSITOL 2-DEHYDROGENASE"/>
    <property type="match status" value="1"/>
</dbReference>
<dbReference type="HAMAP" id="MF_01671">
    <property type="entry name" value="IolG"/>
    <property type="match status" value="1"/>
</dbReference>
<dbReference type="Pfam" id="PF02894">
    <property type="entry name" value="GFO_IDH_MocA_C"/>
    <property type="match status" value="1"/>
</dbReference>
<comment type="catalytic activity">
    <reaction evidence="4">
        <text>1D-chiro-inositol + NAD(+) = scyllo-inosine + NADH + H(+)</text>
        <dbReference type="Rhea" id="RHEA:25832"/>
        <dbReference type="ChEBI" id="CHEBI:15378"/>
        <dbReference type="ChEBI" id="CHEBI:27372"/>
        <dbReference type="ChEBI" id="CHEBI:50920"/>
        <dbReference type="ChEBI" id="CHEBI:57540"/>
        <dbReference type="ChEBI" id="CHEBI:57945"/>
        <dbReference type="EC" id="1.1.1.369"/>
    </reaction>
</comment>
<evidence type="ECO:0000259" key="6">
    <source>
        <dbReference type="Pfam" id="PF02894"/>
    </source>
</evidence>
<organism evidence="7 8">
    <name type="scientific">Ruminococcus gauvreauii</name>
    <dbReference type="NCBI Taxonomy" id="438033"/>
    <lineage>
        <taxon>Bacteria</taxon>
        <taxon>Bacillati</taxon>
        <taxon>Bacillota</taxon>
        <taxon>Clostridia</taxon>
        <taxon>Eubacteriales</taxon>
        <taxon>Oscillospiraceae</taxon>
        <taxon>Ruminococcus</taxon>
    </lineage>
</organism>
<dbReference type="EMBL" id="CP102290">
    <property type="protein sequence ID" value="UWP60077.1"/>
    <property type="molecule type" value="Genomic_DNA"/>
</dbReference>
<evidence type="ECO:0000256" key="2">
    <source>
        <dbReference type="ARBA" id="ARBA00023002"/>
    </source>
</evidence>
<dbReference type="Pfam" id="PF01408">
    <property type="entry name" value="GFO_IDH_MocA"/>
    <property type="match status" value="1"/>
</dbReference>
<feature type="domain" description="Gfo/Idh/MocA-like oxidoreductase N-terminal" evidence="5">
    <location>
        <begin position="5"/>
        <end position="124"/>
    </location>
</feature>
<dbReference type="EC" id="1.1.1.18" evidence="4"/>
<evidence type="ECO:0000256" key="4">
    <source>
        <dbReference type="HAMAP-Rule" id="MF_01671"/>
    </source>
</evidence>
<evidence type="ECO:0000259" key="5">
    <source>
        <dbReference type="Pfam" id="PF01408"/>
    </source>
</evidence>